<evidence type="ECO:0000256" key="1">
    <source>
        <dbReference type="ARBA" id="ARBA00007100"/>
    </source>
</evidence>
<dbReference type="SUPFAM" id="SSF48452">
    <property type="entry name" value="TPR-like"/>
    <property type="match status" value="1"/>
</dbReference>
<keyword evidence="5" id="KW-1185">Reference proteome</keyword>
<keyword evidence="2" id="KW-0802">TPR repeat</keyword>
<comment type="caution">
    <text evidence="4">The sequence shown here is derived from an EMBL/GenBank/DDBJ whole genome shotgun (WGS) entry which is preliminary data.</text>
</comment>
<comment type="similarity">
    <text evidence="1">Belongs to the UPF0162 family.</text>
</comment>
<dbReference type="EMBL" id="VHSG01000003">
    <property type="protein sequence ID" value="TQV85683.1"/>
    <property type="molecule type" value="Genomic_DNA"/>
</dbReference>
<evidence type="ECO:0000313" key="4">
    <source>
        <dbReference type="EMBL" id="TQV85683.1"/>
    </source>
</evidence>
<name>A0A545U8F3_9GAMM</name>
<dbReference type="Proteomes" id="UP000319732">
    <property type="component" value="Unassembled WGS sequence"/>
</dbReference>
<dbReference type="OrthoDB" id="7605060at2"/>
<dbReference type="PROSITE" id="PS50005">
    <property type="entry name" value="TPR"/>
    <property type="match status" value="1"/>
</dbReference>
<feature type="repeat" description="TPR" evidence="2">
    <location>
        <begin position="259"/>
        <end position="292"/>
    </location>
</feature>
<evidence type="ECO:0000313" key="5">
    <source>
        <dbReference type="Proteomes" id="UP000319732"/>
    </source>
</evidence>
<evidence type="ECO:0000259" key="3">
    <source>
        <dbReference type="Pfam" id="PF13369"/>
    </source>
</evidence>
<dbReference type="InterPro" id="IPR011990">
    <property type="entry name" value="TPR-like_helical_dom_sf"/>
</dbReference>
<dbReference type="AlphaFoldDB" id="A0A545U8F3"/>
<proteinExistence type="inferred from homology"/>
<accession>A0A545U8F3</accession>
<feature type="domain" description="Protein SirB1 N-terminal" evidence="3">
    <location>
        <begin position="162"/>
        <end position="230"/>
    </location>
</feature>
<dbReference type="InterPro" id="IPR019734">
    <property type="entry name" value="TPR_rpt"/>
</dbReference>
<evidence type="ECO:0000256" key="2">
    <source>
        <dbReference type="PROSITE-ProRule" id="PRU00339"/>
    </source>
</evidence>
<dbReference type="InterPro" id="IPR032698">
    <property type="entry name" value="SirB1_N"/>
</dbReference>
<gene>
    <name evidence="4" type="ORF">FKG94_02235</name>
</gene>
<dbReference type="RefSeq" id="WP_142902534.1">
    <property type="nucleotide sequence ID" value="NZ_ML660087.1"/>
</dbReference>
<dbReference type="Gene3D" id="1.25.40.10">
    <property type="entry name" value="Tetratricopeptide repeat domain"/>
    <property type="match status" value="1"/>
</dbReference>
<sequence length="372" mass="42175">MKLKVKTLVYALTAFRWSEQLLDKRRRIGIQIIPHCASRHVVVYTRALIAFLIVFSVVADAEYRSTDVVEKIQRFLALPEDEIDLARTRFLIEAALYDDMDVAASERNISNIVATIKTMPEYGPSSLEKLGTAIRYLYTAGPWNHQQAYRYDLDDPMGTLKPRGKSVVNYMATKKGNCVSMPILLLLLSERLGVGVNLVLAPHHMFVRYTDADKKSTNIETTSGTLLSDARYVEEFGIRPEAIEQGVYLRSLTKKEAVALMLYDLGQAYLDSGQYDIAHKTVDLMLGYHPKFVNAVLLKGNLYARMLHSELATMKAAGLPRSQAERRRLDSLQRQNLAWFSKAEALGWREPAAGLSERYMHTVERFKAHRGN</sequence>
<reference evidence="4 5" key="1">
    <citation type="submission" date="2019-06" db="EMBL/GenBank/DDBJ databases">
        <title>Whole genome sequence for Cellvibrionaceae sp. R142.</title>
        <authorList>
            <person name="Wang G."/>
        </authorList>
    </citation>
    <scope>NUCLEOTIDE SEQUENCE [LARGE SCALE GENOMIC DNA]</scope>
    <source>
        <strain evidence="4 5">R142</strain>
    </source>
</reference>
<organism evidence="4 5">
    <name type="scientific">Exilibacterium tricleocarpae</name>
    <dbReference type="NCBI Taxonomy" id="2591008"/>
    <lineage>
        <taxon>Bacteria</taxon>
        <taxon>Pseudomonadati</taxon>
        <taxon>Pseudomonadota</taxon>
        <taxon>Gammaproteobacteria</taxon>
        <taxon>Cellvibrionales</taxon>
        <taxon>Cellvibrionaceae</taxon>
        <taxon>Exilibacterium</taxon>
    </lineage>
</organism>
<dbReference type="Pfam" id="PF13369">
    <property type="entry name" value="Transglut_core2"/>
    <property type="match status" value="1"/>
</dbReference>
<protein>
    <recommendedName>
        <fullName evidence="3">Protein SirB1 N-terminal domain-containing protein</fullName>
    </recommendedName>
</protein>